<reference evidence="1 2" key="1">
    <citation type="submission" date="2019-05" db="EMBL/GenBank/DDBJ databases">
        <title>Another draft genome of Portunus trituberculatus and its Hox gene families provides insights of decapod evolution.</title>
        <authorList>
            <person name="Jeong J.-H."/>
            <person name="Song I."/>
            <person name="Kim S."/>
            <person name="Choi T."/>
            <person name="Kim D."/>
            <person name="Ryu S."/>
            <person name="Kim W."/>
        </authorList>
    </citation>
    <scope>NUCLEOTIDE SEQUENCE [LARGE SCALE GENOMIC DNA]</scope>
    <source>
        <tissue evidence="1">Muscle</tissue>
    </source>
</reference>
<sequence>MQPLHVASYHVWQHEWVTEEARRQQQNTAVEAHCGQHFQTHRPTLTKAQQRRHERLEAIVVTPGGVLVKHPDEDWEALGALANSGLRDVPEVRQWLHRRLFSGNCATLDEWKNSELPNTGVEVSGGVVEMYVLYTSILLRLLHVHNNGNELGHTNHTPLLSALIP</sequence>
<dbReference type="AlphaFoldDB" id="A0A5B7EC41"/>
<dbReference type="EMBL" id="VSRR010002483">
    <property type="protein sequence ID" value="MPC31671.1"/>
    <property type="molecule type" value="Genomic_DNA"/>
</dbReference>
<proteinExistence type="predicted"/>
<evidence type="ECO:0000313" key="1">
    <source>
        <dbReference type="EMBL" id="MPC31671.1"/>
    </source>
</evidence>
<name>A0A5B7EC41_PORTR</name>
<comment type="caution">
    <text evidence="1">The sequence shown here is derived from an EMBL/GenBank/DDBJ whole genome shotgun (WGS) entry which is preliminary data.</text>
</comment>
<accession>A0A5B7EC41</accession>
<keyword evidence="2" id="KW-1185">Reference proteome</keyword>
<dbReference type="Proteomes" id="UP000324222">
    <property type="component" value="Unassembled WGS sequence"/>
</dbReference>
<protein>
    <submittedName>
        <fullName evidence="1">Uncharacterized protein</fullName>
    </submittedName>
</protein>
<gene>
    <name evidence="1" type="ORF">E2C01_024968</name>
</gene>
<evidence type="ECO:0000313" key="2">
    <source>
        <dbReference type="Proteomes" id="UP000324222"/>
    </source>
</evidence>
<organism evidence="1 2">
    <name type="scientific">Portunus trituberculatus</name>
    <name type="common">Swimming crab</name>
    <name type="synonym">Neptunus trituberculatus</name>
    <dbReference type="NCBI Taxonomy" id="210409"/>
    <lineage>
        <taxon>Eukaryota</taxon>
        <taxon>Metazoa</taxon>
        <taxon>Ecdysozoa</taxon>
        <taxon>Arthropoda</taxon>
        <taxon>Crustacea</taxon>
        <taxon>Multicrustacea</taxon>
        <taxon>Malacostraca</taxon>
        <taxon>Eumalacostraca</taxon>
        <taxon>Eucarida</taxon>
        <taxon>Decapoda</taxon>
        <taxon>Pleocyemata</taxon>
        <taxon>Brachyura</taxon>
        <taxon>Eubrachyura</taxon>
        <taxon>Portunoidea</taxon>
        <taxon>Portunidae</taxon>
        <taxon>Portuninae</taxon>
        <taxon>Portunus</taxon>
    </lineage>
</organism>